<sequence length="1091" mass="121456">MIPQRVKLSGFLSYKDEQEIRFDGSPLWMLSGTNGSGKSSVFDAVTFALFGHHRGGSQSAAELINKEANTLSVEFDFTSEKQLYRIKRTVRRQKNDKIASTQQVLRKVGPVPDPTPGPSLKGGEQDLRNSHASRGSEEALRAFTPSLQGGGRGVSSSGASDEWEAVSGTEYKTKFDAWVRDKIGLDYETFTSSVLLLQGKSEKLLDSTPAGRAGVLARIVDLERYQKLHGKADDRRRALKGELEGISNQLSGIKEVSEEEYAGVAARILEVETARDATQERIDALNALELRARRWTDTQGKLAGVRTKLADAEKLLGTALAIEKDHTRLRELRDVLPTVGTIVTERGRISESERKTERFTKDRETAAERRRVTENALSLGRKKLGNLKKTQGEDEANKAKLETRLRELTSVLEKVRQVEDAEADAKRLDDELARLPAKPDETVKQLQEEQEQLVVLAQNIAVLERLHHDRAELTKVVAGEKAARAEEVQLKAEGIKAKDEFTALETKARAAREDRAAKDQAAAEARALARQARELADEFSTMSGQTRCRACGQPLTPSHFADEKAKRATDAKAAEDKLKKLTDAAAKAERLEFELTEKEATERKRLGDLRDKWKDADATVKQAAQDIKRLTESCRQSYFALPDFFKQKVGRTEPADWSKSTYPDRHDLTELSTQAHGLDTVKRKLRAAQELADKARTLGAKVEAARERLAKAKQGLPPGDPTSLRQEYQAKQSEEKGVVNSLAAGKKEIAATETENDRLQRTLSEIDRELTEIAGKLNLEDASRKQSGETIERAKKALPAAWQKPLESAGLNDRARWQDELDALVAKGTEAKFTQLQAARGGLDPLRAEITQLETEADAFLPDERRHPDDVRADVAAARKDLDARNKELLDAQAHKRILDGYLQQRAELNERFLVVDAEHNRHKLLAELLGRDRLQRHLVRQAERQIVDYANAVLDRLSGGQLFMRLVEAEVGTDKALDLECANRVTGGSAINVAFLSGSQRFRVAVALALGIGQYASKQHRPIESVIIDEGFGCLDRAGRQVMIQELQNLRGHLHCILLVSHQEEFADAFPDGYRFELQDGATKVSRFVR</sequence>
<dbReference type="GO" id="GO:0016887">
    <property type="term" value="F:ATP hydrolysis activity"/>
    <property type="evidence" value="ECO:0007669"/>
    <property type="project" value="InterPro"/>
</dbReference>
<gene>
    <name evidence="4" type="ORF">FTUN_3799</name>
</gene>
<dbReference type="KEGG" id="ftj:FTUN_3799"/>
<dbReference type="SUPFAM" id="SSF52540">
    <property type="entry name" value="P-loop containing nucleoside triphosphate hydrolases"/>
    <property type="match status" value="1"/>
</dbReference>
<evidence type="ECO:0000313" key="5">
    <source>
        <dbReference type="Proteomes" id="UP000503447"/>
    </source>
</evidence>
<keyword evidence="5" id="KW-1185">Reference proteome</keyword>
<feature type="compositionally biased region" description="Basic and acidic residues" evidence="2">
    <location>
        <begin position="353"/>
        <end position="373"/>
    </location>
</feature>
<keyword evidence="1" id="KW-0175">Coiled coil</keyword>
<feature type="region of interest" description="Disordered" evidence="2">
    <location>
        <begin position="94"/>
        <end position="162"/>
    </location>
</feature>
<dbReference type="InterPro" id="IPR038729">
    <property type="entry name" value="Rad50/SbcC_AAA"/>
</dbReference>
<dbReference type="Pfam" id="PF13476">
    <property type="entry name" value="AAA_23"/>
    <property type="match status" value="1"/>
</dbReference>
<feature type="region of interest" description="Disordered" evidence="2">
    <location>
        <begin position="711"/>
        <end position="737"/>
    </location>
</feature>
<feature type="coiled-coil region" evidence="1">
    <location>
        <begin position="742"/>
        <end position="776"/>
    </location>
</feature>
<proteinExistence type="predicted"/>
<feature type="coiled-coil region" evidence="1">
    <location>
        <begin position="398"/>
        <end position="466"/>
    </location>
</feature>
<dbReference type="Proteomes" id="UP000503447">
    <property type="component" value="Chromosome"/>
</dbReference>
<organism evidence="4 5">
    <name type="scientific">Frigoriglobus tundricola</name>
    <dbReference type="NCBI Taxonomy" id="2774151"/>
    <lineage>
        <taxon>Bacteria</taxon>
        <taxon>Pseudomonadati</taxon>
        <taxon>Planctomycetota</taxon>
        <taxon>Planctomycetia</taxon>
        <taxon>Gemmatales</taxon>
        <taxon>Gemmataceae</taxon>
        <taxon>Frigoriglobus</taxon>
    </lineage>
</organism>
<dbReference type="EMBL" id="CP053452">
    <property type="protein sequence ID" value="QJW96242.1"/>
    <property type="molecule type" value="Genomic_DNA"/>
</dbReference>
<feature type="compositionally biased region" description="Basic and acidic residues" evidence="2">
    <location>
        <begin position="123"/>
        <end position="140"/>
    </location>
</feature>
<evidence type="ECO:0000256" key="2">
    <source>
        <dbReference type="SAM" id="MobiDB-lite"/>
    </source>
</evidence>
<dbReference type="AlphaFoldDB" id="A0A6M5YTI6"/>
<dbReference type="RefSeq" id="WP_171471864.1">
    <property type="nucleotide sequence ID" value="NZ_CP053452.2"/>
</dbReference>
<feature type="coiled-coil region" evidence="1">
    <location>
        <begin position="678"/>
        <end position="708"/>
    </location>
</feature>
<feature type="region of interest" description="Disordered" evidence="2">
    <location>
        <begin position="353"/>
        <end position="374"/>
    </location>
</feature>
<name>A0A6M5YTI6_9BACT</name>
<evidence type="ECO:0000259" key="3">
    <source>
        <dbReference type="Pfam" id="PF13476"/>
    </source>
</evidence>
<reference evidence="5" key="1">
    <citation type="submission" date="2020-05" db="EMBL/GenBank/DDBJ databases">
        <title>Frigoriglobus tundricola gen. nov., sp. nov., a psychrotolerant cellulolytic planctomycete of the family Gemmataceae with two divergent copies of 16S rRNA gene.</title>
        <authorList>
            <person name="Kulichevskaya I.S."/>
            <person name="Ivanova A.A."/>
            <person name="Naumoff D.G."/>
            <person name="Beletsky A.V."/>
            <person name="Rijpstra W.I.C."/>
            <person name="Sinninghe Damste J.S."/>
            <person name="Mardanov A.V."/>
            <person name="Ravin N.V."/>
            <person name="Dedysh S.N."/>
        </authorList>
    </citation>
    <scope>NUCLEOTIDE SEQUENCE [LARGE SCALE GENOMIC DNA]</scope>
    <source>
        <strain evidence="5">PL17</strain>
    </source>
</reference>
<dbReference type="PANTHER" id="PTHR32114">
    <property type="entry name" value="ABC TRANSPORTER ABCH.3"/>
    <property type="match status" value="1"/>
</dbReference>
<dbReference type="GO" id="GO:0006302">
    <property type="term" value="P:double-strand break repair"/>
    <property type="evidence" value="ECO:0007669"/>
    <property type="project" value="InterPro"/>
</dbReference>
<dbReference type="Gene3D" id="3.40.50.300">
    <property type="entry name" value="P-loop containing nucleotide triphosphate hydrolases"/>
    <property type="match status" value="2"/>
</dbReference>
<protein>
    <recommendedName>
        <fullName evidence="3">Rad50/SbcC-type AAA domain-containing protein</fullName>
    </recommendedName>
</protein>
<feature type="domain" description="Rad50/SbcC-type AAA" evidence="3">
    <location>
        <begin position="5"/>
        <end position="256"/>
    </location>
</feature>
<feature type="coiled-coil region" evidence="1">
    <location>
        <begin position="571"/>
        <end position="601"/>
    </location>
</feature>
<dbReference type="InterPro" id="IPR027417">
    <property type="entry name" value="P-loop_NTPase"/>
</dbReference>
<dbReference type="PANTHER" id="PTHR32114:SF2">
    <property type="entry name" value="ABC TRANSPORTER ABCH.3"/>
    <property type="match status" value="1"/>
</dbReference>
<accession>A0A6M5YTI6</accession>
<evidence type="ECO:0000256" key="1">
    <source>
        <dbReference type="SAM" id="Coils"/>
    </source>
</evidence>
<evidence type="ECO:0000313" key="4">
    <source>
        <dbReference type="EMBL" id="QJW96242.1"/>
    </source>
</evidence>